<reference evidence="2" key="2">
    <citation type="submission" date="2023-06" db="EMBL/GenBank/DDBJ databases">
        <authorList>
            <consortium name="Lawrence Berkeley National Laboratory"/>
            <person name="Mondo S.J."/>
            <person name="Hensen N."/>
            <person name="Bonometti L."/>
            <person name="Westerberg I."/>
            <person name="Brannstrom I.O."/>
            <person name="Guillou S."/>
            <person name="Cros-Aarteil S."/>
            <person name="Calhoun S."/>
            <person name="Haridas S."/>
            <person name="Kuo A."/>
            <person name="Pangilinan J."/>
            <person name="Riley R."/>
            <person name="Labutti K."/>
            <person name="Andreopoulos B."/>
            <person name="Lipzen A."/>
            <person name="Chen C."/>
            <person name="Yanf M."/>
            <person name="Daum C."/>
            <person name="Ng V."/>
            <person name="Clum A."/>
            <person name="Steindorff A."/>
            <person name="Ohm R."/>
            <person name="Martin F."/>
            <person name="Silar P."/>
            <person name="Natvig D."/>
            <person name="Lalanne C."/>
            <person name="Gautier V."/>
            <person name="Ament-Velasquez S.L."/>
            <person name="Kruys A."/>
            <person name="Hutchinson M.I."/>
            <person name="Powell A.J."/>
            <person name="Barry K."/>
            <person name="Miller A.N."/>
            <person name="Grigoriev I.V."/>
            <person name="Debuchy R."/>
            <person name="Gladieux P."/>
            <person name="Thoren M.H."/>
            <person name="Johannesson H."/>
        </authorList>
    </citation>
    <scope>NUCLEOTIDE SEQUENCE</scope>
    <source>
        <strain evidence="2">CBS 333.67</strain>
    </source>
</reference>
<gene>
    <name evidence="2" type="ORF">B0T15DRAFT_194047</name>
</gene>
<feature type="transmembrane region" description="Helical" evidence="1">
    <location>
        <begin position="114"/>
        <end position="133"/>
    </location>
</feature>
<keyword evidence="1" id="KW-1133">Transmembrane helix</keyword>
<keyword evidence="3" id="KW-1185">Reference proteome</keyword>
<organism evidence="2 3">
    <name type="scientific">Chaetomium strumarium</name>
    <dbReference type="NCBI Taxonomy" id="1170767"/>
    <lineage>
        <taxon>Eukaryota</taxon>
        <taxon>Fungi</taxon>
        <taxon>Dikarya</taxon>
        <taxon>Ascomycota</taxon>
        <taxon>Pezizomycotina</taxon>
        <taxon>Sordariomycetes</taxon>
        <taxon>Sordariomycetidae</taxon>
        <taxon>Sordariales</taxon>
        <taxon>Chaetomiaceae</taxon>
        <taxon>Chaetomium</taxon>
    </lineage>
</organism>
<sequence>MDDGTNLSPTQAGGFDPEDLCAIIIETPRKRPNTVNVGLLSHYGPFVWFPRPSQSARRAQLRKSASTPTQLWRLYRSEMHSSWCSVYGKLVYGESHLMVSLALTMALSYPVSPVLFVTLFFRSLVNAGLIFCLRGCLTTRHMLVNSFGS</sequence>
<dbReference type="GeneID" id="87881314"/>
<dbReference type="AlphaFoldDB" id="A0AAJ0GSX7"/>
<evidence type="ECO:0000256" key="1">
    <source>
        <dbReference type="SAM" id="Phobius"/>
    </source>
</evidence>
<comment type="caution">
    <text evidence="2">The sequence shown here is derived from an EMBL/GenBank/DDBJ whole genome shotgun (WGS) entry which is preliminary data.</text>
</comment>
<name>A0AAJ0GSX7_9PEZI</name>
<dbReference type="Proteomes" id="UP001273166">
    <property type="component" value="Unassembled WGS sequence"/>
</dbReference>
<dbReference type="RefSeq" id="XP_062721115.1">
    <property type="nucleotide sequence ID" value="XM_062862485.1"/>
</dbReference>
<reference evidence="2" key="1">
    <citation type="journal article" date="2023" name="Mol. Phylogenet. Evol.">
        <title>Genome-scale phylogeny and comparative genomics of the fungal order Sordariales.</title>
        <authorList>
            <person name="Hensen N."/>
            <person name="Bonometti L."/>
            <person name="Westerberg I."/>
            <person name="Brannstrom I.O."/>
            <person name="Guillou S."/>
            <person name="Cros-Aarteil S."/>
            <person name="Calhoun S."/>
            <person name="Haridas S."/>
            <person name="Kuo A."/>
            <person name="Mondo S."/>
            <person name="Pangilinan J."/>
            <person name="Riley R."/>
            <person name="LaButti K."/>
            <person name="Andreopoulos B."/>
            <person name="Lipzen A."/>
            <person name="Chen C."/>
            <person name="Yan M."/>
            <person name="Daum C."/>
            <person name="Ng V."/>
            <person name="Clum A."/>
            <person name="Steindorff A."/>
            <person name="Ohm R.A."/>
            <person name="Martin F."/>
            <person name="Silar P."/>
            <person name="Natvig D.O."/>
            <person name="Lalanne C."/>
            <person name="Gautier V."/>
            <person name="Ament-Velasquez S.L."/>
            <person name="Kruys A."/>
            <person name="Hutchinson M.I."/>
            <person name="Powell A.J."/>
            <person name="Barry K."/>
            <person name="Miller A.N."/>
            <person name="Grigoriev I.V."/>
            <person name="Debuchy R."/>
            <person name="Gladieux P."/>
            <person name="Hiltunen Thoren M."/>
            <person name="Johannesson H."/>
        </authorList>
    </citation>
    <scope>NUCLEOTIDE SEQUENCE</scope>
    <source>
        <strain evidence="2">CBS 333.67</strain>
    </source>
</reference>
<dbReference type="EMBL" id="JAUDZG010000004">
    <property type="protein sequence ID" value="KAK3305335.1"/>
    <property type="molecule type" value="Genomic_DNA"/>
</dbReference>
<proteinExistence type="predicted"/>
<keyword evidence="1" id="KW-0472">Membrane</keyword>
<evidence type="ECO:0000313" key="3">
    <source>
        <dbReference type="Proteomes" id="UP001273166"/>
    </source>
</evidence>
<accession>A0AAJ0GSX7</accession>
<evidence type="ECO:0000313" key="2">
    <source>
        <dbReference type="EMBL" id="KAK3305335.1"/>
    </source>
</evidence>
<protein>
    <submittedName>
        <fullName evidence="2">Uncharacterized protein</fullName>
    </submittedName>
</protein>
<keyword evidence="1" id="KW-0812">Transmembrane</keyword>